<dbReference type="Pfam" id="PF09830">
    <property type="entry name" value="ATP_transf"/>
    <property type="match status" value="1"/>
</dbReference>
<sequence length="355" mass="38566">MAAPVFSGLASKIKQQYAAALRDGSLLFTDSEVVELDDEETGIPFEVRFAPALAKKPQRKEGDQDKKQDAPPDPFAPPYQSGLFVAEDTVKEDEHDSGEGFAVLLNKFCVTPRHFLLVTKDFVPQTTPLSPVEVFAAWSILKQLGSREKHLAFFNCGANSGASLQFIPLSNGVAPFDAFIDAHKPKNPKAAFSLPLPYANFTALLEPPSSSSPADQIAYLGQRFLELLDLLIDHRRRLAEEDPSALGADSSAAGRVRLSDLSYNVVMTASYMHLVPRRFEKYTTRSGRAISVNSLGFAGMVLVKEQEALDEIREAGVLEVLKSVGYRPVDMTDAHQVEAPLAGAGGASEEQQSVA</sequence>
<dbReference type="InterPro" id="IPR019200">
    <property type="entry name" value="ATP_adenylylTrfase_C"/>
</dbReference>
<dbReference type="GO" id="GO:0009117">
    <property type="term" value="P:nucleotide metabolic process"/>
    <property type="evidence" value="ECO:0007669"/>
    <property type="project" value="InterPro"/>
</dbReference>
<dbReference type="SUPFAM" id="SSF54197">
    <property type="entry name" value="HIT-like"/>
    <property type="match status" value="1"/>
</dbReference>
<proteinExistence type="predicted"/>
<dbReference type="Proteomes" id="UP001342314">
    <property type="component" value="Unassembled WGS sequence"/>
</dbReference>
<dbReference type="EMBL" id="BQKY01000009">
    <property type="protein sequence ID" value="GJN91661.1"/>
    <property type="molecule type" value="Genomic_DNA"/>
</dbReference>
<feature type="region of interest" description="Disordered" evidence="1">
    <location>
        <begin position="50"/>
        <end position="76"/>
    </location>
</feature>
<dbReference type="AlphaFoldDB" id="A0AAV5GQ54"/>
<feature type="domain" description="Ap4A phosphorylase 1/2 N-terminal" evidence="3">
    <location>
        <begin position="9"/>
        <end position="165"/>
    </location>
</feature>
<dbReference type="GO" id="GO:0003877">
    <property type="term" value="F:ATP:ADP adenylyltransferase activity"/>
    <property type="evidence" value="ECO:0007669"/>
    <property type="project" value="InterPro"/>
</dbReference>
<dbReference type="InterPro" id="IPR043171">
    <property type="entry name" value="Ap4A_phos1/2-like"/>
</dbReference>
<feature type="domain" description="ATP adenylyltransferase C-terminal" evidence="2">
    <location>
        <begin position="196"/>
        <end position="326"/>
    </location>
</feature>
<gene>
    <name evidence="4" type="ORF">Rhopal_004684-T1</name>
</gene>
<organism evidence="4 5">
    <name type="scientific">Rhodotorula paludigena</name>
    <dbReference type="NCBI Taxonomy" id="86838"/>
    <lineage>
        <taxon>Eukaryota</taxon>
        <taxon>Fungi</taxon>
        <taxon>Dikarya</taxon>
        <taxon>Basidiomycota</taxon>
        <taxon>Pucciniomycotina</taxon>
        <taxon>Microbotryomycetes</taxon>
        <taxon>Sporidiobolales</taxon>
        <taxon>Sporidiobolaceae</taxon>
        <taxon>Rhodotorula</taxon>
    </lineage>
</organism>
<protein>
    <submittedName>
        <fullName evidence="4">Uncharacterized protein</fullName>
    </submittedName>
</protein>
<dbReference type="PANTHER" id="PTHR38420:SF1">
    <property type="entry name" value="PUTATIVE (AFU_ORTHOLOGUE AFUA_5G14690)-RELATED"/>
    <property type="match status" value="1"/>
</dbReference>
<evidence type="ECO:0000259" key="3">
    <source>
        <dbReference type="Pfam" id="PF19327"/>
    </source>
</evidence>
<reference evidence="4 5" key="1">
    <citation type="submission" date="2021-12" db="EMBL/GenBank/DDBJ databases">
        <title>High titer production of polyol ester of fatty acids by Rhodotorula paludigena BS15 towards product separation-free biomass refinery.</title>
        <authorList>
            <person name="Mano J."/>
            <person name="Ono H."/>
            <person name="Tanaka T."/>
            <person name="Naito K."/>
            <person name="Sushida H."/>
            <person name="Ike M."/>
            <person name="Tokuyasu K."/>
            <person name="Kitaoka M."/>
        </authorList>
    </citation>
    <scope>NUCLEOTIDE SEQUENCE [LARGE SCALE GENOMIC DNA]</scope>
    <source>
        <strain evidence="4 5">BS15</strain>
    </source>
</reference>
<keyword evidence="5" id="KW-1185">Reference proteome</keyword>
<dbReference type="Pfam" id="PF19327">
    <property type="entry name" value="Ap4A_phos_N"/>
    <property type="match status" value="1"/>
</dbReference>
<evidence type="ECO:0000259" key="2">
    <source>
        <dbReference type="Pfam" id="PF09830"/>
    </source>
</evidence>
<dbReference type="Gene3D" id="3.30.428.70">
    <property type="match status" value="1"/>
</dbReference>
<evidence type="ECO:0000313" key="5">
    <source>
        <dbReference type="Proteomes" id="UP001342314"/>
    </source>
</evidence>
<feature type="compositionally biased region" description="Basic and acidic residues" evidence="1">
    <location>
        <begin position="59"/>
        <end position="70"/>
    </location>
</feature>
<evidence type="ECO:0000313" key="4">
    <source>
        <dbReference type="EMBL" id="GJN91661.1"/>
    </source>
</evidence>
<dbReference type="GO" id="GO:0005524">
    <property type="term" value="F:ATP binding"/>
    <property type="evidence" value="ECO:0007669"/>
    <property type="project" value="InterPro"/>
</dbReference>
<dbReference type="PANTHER" id="PTHR38420">
    <property type="entry name" value="AP-4-A PHOSPHORYLASE II"/>
    <property type="match status" value="1"/>
</dbReference>
<accession>A0AAV5GQ54</accession>
<dbReference type="InterPro" id="IPR045759">
    <property type="entry name" value="Ap4A_phos1/2_N"/>
</dbReference>
<evidence type="ECO:0000256" key="1">
    <source>
        <dbReference type="SAM" id="MobiDB-lite"/>
    </source>
</evidence>
<dbReference type="InterPro" id="IPR036265">
    <property type="entry name" value="HIT-like_sf"/>
</dbReference>
<comment type="caution">
    <text evidence="4">The sequence shown here is derived from an EMBL/GenBank/DDBJ whole genome shotgun (WGS) entry which is preliminary data.</text>
</comment>
<name>A0AAV5GQ54_9BASI</name>
<dbReference type="InterPro" id="IPR009163">
    <property type="entry name" value="Ap4A_phos1/2"/>
</dbReference>